<proteinExistence type="predicted"/>
<dbReference type="SUPFAM" id="SSF56300">
    <property type="entry name" value="Metallo-dependent phosphatases"/>
    <property type="match status" value="1"/>
</dbReference>
<gene>
    <name evidence="4" type="ORF">LX12_001257</name>
</gene>
<dbReference type="Pfam" id="PF09423">
    <property type="entry name" value="PhoD"/>
    <property type="match status" value="1"/>
</dbReference>
<dbReference type="PANTHER" id="PTHR37031">
    <property type="entry name" value="METALLOPHOSPHATASE BINDING DOMAIN PROTEIN"/>
    <property type="match status" value="1"/>
</dbReference>
<evidence type="ECO:0000259" key="3">
    <source>
        <dbReference type="Pfam" id="PF25077"/>
    </source>
</evidence>
<keyword evidence="5" id="KW-1185">Reference proteome</keyword>
<dbReference type="Pfam" id="PF25077">
    <property type="entry name" value="DUF7800"/>
    <property type="match status" value="1"/>
</dbReference>
<evidence type="ECO:0000256" key="1">
    <source>
        <dbReference type="SAM" id="MobiDB-lite"/>
    </source>
</evidence>
<organism evidence="4 5">
    <name type="scientific">Williamsia serinedens</name>
    <dbReference type="NCBI Taxonomy" id="391736"/>
    <lineage>
        <taxon>Bacteria</taxon>
        <taxon>Bacillati</taxon>
        <taxon>Actinomycetota</taxon>
        <taxon>Actinomycetes</taxon>
        <taxon>Mycobacteriales</taxon>
        <taxon>Nocardiaceae</taxon>
        <taxon>Williamsia</taxon>
    </lineage>
</organism>
<evidence type="ECO:0000259" key="2">
    <source>
        <dbReference type="Pfam" id="PF09423"/>
    </source>
</evidence>
<evidence type="ECO:0000313" key="4">
    <source>
        <dbReference type="EMBL" id="MCP2160078.1"/>
    </source>
</evidence>
<feature type="domain" description="DUF7800" evidence="3">
    <location>
        <begin position="3"/>
        <end position="89"/>
    </location>
</feature>
<dbReference type="PANTHER" id="PTHR37031:SF2">
    <property type="entry name" value="PHOD-LIKE PHOSPHATASE METALLOPHOSPHATASE DOMAIN-CONTAINING PROTEIN"/>
    <property type="match status" value="1"/>
</dbReference>
<name>A0ABT1GYL4_9NOCA</name>
<feature type="domain" description="PhoD-like phosphatase metallophosphatase" evidence="2">
    <location>
        <begin position="138"/>
        <end position="450"/>
    </location>
</feature>
<dbReference type="InterPro" id="IPR029052">
    <property type="entry name" value="Metallo-depent_PP-like"/>
</dbReference>
<comment type="caution">
    <text evidence="4">The sequence shown here is derived from an EMBL/GenBank/DDBJ whole genome shotgun (WGS) entry which is preliminary data.</text>
</comment>
<dbReference type="Gene3D" id="3.60.21.70">
    <property type="entry name" value="PhoD-like phosphatase"/>
    <property type="match status" value="1"/>
</dbReference>
<dbReference type="CDD" id="cd07389">
    <property type="entry name" value="MPP_PhoD"/>
    <property type="match status" value="1"/>
</dbReference>
<evidence type="ECO:0000313" key="5">
    <source>
        <dbReference type="Proteomes" id="UP001205740"/>
    </source>
</evidence>
<protein>
    <submittedName>
        <fullName evidence="4">PhoD-like phosphatase</fullName>
    </submittedName>
</protein>
<accession>A0ABT1GYL4</accession>
<dbReference type="RefSeq" id="WP_253653657.1">
    <property type="nucleotide sequence ID" value="NZ_BAAAOE010000001.1"/>
</dbReference>
<reference evidence="4 5" key="1">
    <citation type="submission" date="2022-06" db="EMBL/GenBank/DDBJ databases">
        <title>Genomic Encyclopedia of Archaeal and Bacterial Type Strains, Phase II (KMG-II): from individual species to whole genera.</title>
        <authorList>
            <person name="Goeker M."/>
        </authorList>
    </citation>
    <scope>NUCLEOTIDE SEQUENCE [LARGE SCALE GENOMIC DNA]</scope>
    <source>
        <strain evidence="4 5">DSM 45037</strain>
    </source>
</reference>
<dbReference type="Proteomes" id="UP001205740">
    <property type="component" value="Unassembled WGS sequence"/>
</dbReference>
<dbReference type="InterPro" id="IPR018946">
    <property type="entry name" value="PhoD-like_MPP"/>
</dbReference>
<feature type="region of interest" description="Disordered" evidence="1">
    <location>
        <begin position="543"/>
        <end position="562"/>
    </location>
</feature>
<dbReference type="InterPro" id="IPR038607">
    <property type="entry name" value="PhoD-like_sf"/>
</dbReference>
<dbReference type="EMBL" id="JAMTCG010000002">
    <property type="protein sequence ID" value="MCP2160078.1"/>
    <property type="molecule type" value="Genomic_DNA"/>
</dbReference>
<sequence>MAPALVLGPILRFVDDSRATVWVETDRPCTVTVDTAVGVSATEETWGVGGHHFALVIVRGLPADTLVDYTVRLGEDGGDDEHVWPPAGVACHLRTSGPDRRPSIAFGSCRRGENHDAESLERIGADALTGLAGRVRTEAVDRHPDLLLFLGDQVYADDPSREVLARLRRHRAAHSPDPDLTPEVRDEICDLEEYTWLYHESWGTPAVRGLMACVPSCMILDDHDLRDDWNSSWSWRQETSAKPWWRRRVIGAFTSYWIYQHLGNLDPDALDRDQHYARVRFAVDDAEREQILADFSLRADAEPSSARWSYTRDLGPLRLIMIDSRCSRDLAPDRRGIVDDGEWKWVVQAATDHPARHVVFGTSLPYLMLPALHHLEQWDEAVAQGAWGRTGARLGEKARLALDLEHWAAFDNSFRDMARLAEELSDGPDAPASVVWVSGDVHCSYIADAHLVDRSPGRGTALIQLTMSPFRNPLERPVRVVNRLARRKPLVRLMRRLARAAGVADLPLTWDTSAGPWFDNGVMTLSADGDDLSVRVEHAFTAPDGSQRLSSTHEAQLAGPRA</sequence>
<dbReference type="InterPro" id="IPR056702">
    <property type="entry name" value="DUF7800"/>
</dbReference>